<sequence length="434" mass="46032">MSNPIHSTSAKSVLPMLAMRGLATGLCAGCVVGLLRLSHDRAAARVALWLEEWREVWWTVPIWFGVLVALAVILRRIVREEPLISGSGIPQTELALAGRLSFTWWRVLLAKFLGSWLALFGGLALGREGPSIQMGGAVGAGFHALWRPAAPHALTGSPYVVAGAVAGLAAAFGAPAAGVLFAFEEMKSRRDTSLIVAACASAIGAHLMIRIVFGMGRILPFAGFEAPPLSSFWIVALEGAVFGVLGVGYNKTLLWLHDREAGQTLIPDRWRALPPLLLAGCLALFAPLLIGGGESLIIFVGEHDVALKTLILLLAFKYLFAQYSTVASIPGGLLMPILCLGALWGRLWAELPVSALAAHGLASGSVQPYVLFGMVSYFAATVRAPLTGIVLVTEMSGTYTCLPGSLLAGLIACKVANLLHCPPVYDSLKERIRL</sequence>
<feature type="transmembrane region" description="Helical" evidence="8">
    <location>
        <begin position="56"/>
        <end position="74"/>
    </location>
</feature>
<evidence type="ECO:0000256" key="8">
    <source>
        <dbReference type="SAM" id="Phobius"/>
    </source>
</evidence>
<dbReference type="AlphaFoldDB" id="E5Y8T2"/>
<feature type="transmembrane region" description="Helical" evidence="8">
    <location>
        <begin position="332"/>
        <end position="349"/>
    </location>
</feature>
<keyword evidence="5" id="KW-0406">Ion transport</keyword>
<dbReference type="HOGENOM" id="CLU_015263_7_4_7"/>
<comment type="caution">
    <text evidence="9">The sequence shown here is derived from an EMBL/GenBank/DDBJ whole genome shotgun (WGS) entry which is preliminary data.</text>
</comment>
<evidence type="ECO:0000256" key="3">
    <source>
        <dbReference type="ARBA" id="ARBA00022692"/>
    </source>
</evidence>
<dbReference type="GeneID" id="78085719"/>
<feature type="transmembrane region" description="Helical" evidence="8">
    <location>
        <begin position="231"/>
        <end position="249"/>
    </location>
</feature>
<evidence type="ECO:0000256" key="5">
    <source>
        <dbReference type="ARBA" id="ARBA00023065"/>
    </source>
</evidence>
<feature type="transmembrane region" description="Helical" evidence="8">
    <location>
        <begin position="195"/>
        <end position="219"/>
    </location>
</feature>
<comment type="subcellular location">
    <subcellularLocation>
        <location evidence="1">Membrane</location>
        <topology evidence="1">Multi-pass membrane protein</topology>
    </subcellularLocation>
</comment>
<reference evidence="9 10" key="2">
    <citation type="submission" date="2013-04" db="EMBL/GenBank/DDBJ databases">
        <title>The Genome Sequence of Bilophila wadsworthia 3_1_6.</title>
        <authorList>
            <consortium name="The Broad Institute Genomics Platform"/>
            <person name="Earl A."/>
            <person name="Ward D."/>
            <person name="Feldgarden M."/>
            <person name="Gevers D."/>
            <person name="Sibley C."/>
            <person name="Strauss J."/>
            <person name="Allen-Vercoe E."/>
            <person name="Walker B."/>
            <person name="Young S."/>
            <person name="Zeng Q."/>
            <person name="Gargeya S."/>
            <person name="Fitzgerald M."/>
            <person name="Haas B."/>
            <person name="Abouelleil A."/>
            <person name="Allen A.W."/>
            <person name="Alvarado L."/>
            <person name="Arachchi H.M."/>
            <person name="Berlin A.M."/>
            <person name="Chapman S.B."/>
            <person name="Gainer-Dewar J."/>
            <person name="Goldberg J."/>
            <person name="Griggs A."/>
            <person name="Gujja S."/>
            <person name="Hansen M."/>
            <person name="Howarth C."/>
            <person name="Imamovic A."/>
            <person name="Ireland A."/>
            <person name="Larimer J."/>
            <person name="McCowan C."/>
            <person name="Murphy C."/>
            <person name="Pearson M."/>
            <person name="Poon T.W."/>
            <person name="Priest M."/>
            <person name="Roberts A."/>
            <person name="Saif S."/>
            <person name="Shea T."/>
            <person name="Sisk P."/>
            <person name="Sykes S."/>
            <person name="Wortman J."/>
            <person name="Nusbaum C."/>
            <person name="Birren B."/>
        </authorList>
    </citation>
    <scope>NUCLEOTIDE SEQUENCE [LARGE SCALE GENOMIC DNA]</scope>
    <source>
        <strain evidence="9 10">3_1_6</strain>
    </source>
</reference>
<protein>
    <submittedName>
        <fullName evidence="9">Uncharacterized protein</fullName>
    </submittedName>
</protein>
<feature type="transmembrane region" description="Helical" evidence="8">
    <location>
        <begin position="159"/>
        <end position="183"/>
    </location>
</feature>
<feature type="transmembrane region" description="Helical" evidence="8">
    <location>
        <begin position="369"/>
        <end position="392"/>
    </location>
</feature>
<dbReference type="InterPro" id="IPR014743">
    <property type="entry name" value="Cl-channel_core"/>
</dbReference>
<dbReference type="Gene3D" id="1.10.3080.10">
    <property type="entry name" value="Clc chloride channel"/>
    <property type="match status" value="1"/>
</dbReference>
<dbReference type="RefSeq" id="WP_005028509.1">
    <property type="nucleotide sequence ID" value="NZ_KE150238.1"/>
</dbReference>
<dbReference type="GO" id="GO:0005886">
    <property type="term" value="C:plasma membrane"/>
    <property type="evidence" value="ECO:0007669"/>
    <property type="project" value="TreeGrafter"/>
</dbReference>
<dbReference type="PANTHER" id="PTHR45711">
    <property type="entry name" value="CHLORIDE CHANNEL PROTEIN"/>
    <property type="match status" value="1"/>
</dbReference>
<dbReference type="SUPFAM" id="SSF81340">
    <property type="entry name" value="Clc chloride channel"/>
    <property type="match status" value="1"/>
</dbReference>
<keyword evidence="3 8" id="KW-0812">Transmembrane</keyword>
<dbReference type="GO" id="GO:0005247">
    <property type="term" value="F:voltage-gated chloride channel activity"/>
    <property type="evidence" value="ECO:0007669"/>
    <property type="project" value="TreeGrafter"/>
</dbReference>
<keyword evidence="2" id="KW-0813">Transport</keyword>
<dbReference type="InterPro" id="IPR001807">
    <property type="entry name" value="ClC"/>
</dbReference>
<gene>
    <name evidence="9" type="ORF">HMPREF0179_02590</name>
</gene>
<feature type="transmembrane region" description="Helical" evidence="8">
    <location>
        <begin position="12"/>
        <end position="36"/>
    </location>
</feature>
<evidence type="ECO:0000256" key="6">
    <source>
        <dbReference type="ARBA" id="ARBA00023136"/>
    </source>
</evidence>
<feature type="transmembrane region" description="Helical" evidence="8">
    <location>
        <begin position="296"/>
        <end position="320"/>
    </location>
</feature>
<dbReference type="eggNOG" id="COG0038">
    <property type="taxonomic scope" value="Bacteria"/>
</dbReference>
<keyword evidence="4 8" id="KW-1133">Transmembrane helix</keyword>
<proteinExistence type="predicted"/>
<dbReference type="STRING" id="563192.HMPREF0179_02590"/>
<evidence type="ECO:0000256" key="1">
    <source>
        <dbReference type="ARBA" id="ARBA00004141"/>
    </source>
</evidence>
<evidence type="ECO:0000313" key="9">
    <source>
        <dbReference type="EMBL" id="EFV43574.1"/>
    </source>
</evidence>
<dbReference type="PRINTS" id="PR00762">
    <property type="entry name" value="CLCHANNEL"/>
</dbReference>
<evidence type="ECO:0000256" key="4">
    <source>
        <dbReference type="ARBA" id="ARBA00022989"/>
    </source>
</evidence>
<dbReference type="Pfam" id="PF00654">
    <property type="entry name" value="Voltage_CLC"/>
    <property type="match status" value="1"/>
</dbReference>
<keyword evidence="7" id="KW-0868">Chloride</keyword>
<name>E5Y8T2_BILW3</name>
<feature type="transmembrane region" description="Helical" evidence="8">
    <location>
        <begin position="108"/>
        <end position="126"/>
    </location>
</feature>
<accession>E5Y8T2</accession>
<reference evidence="9 10" key="1">
    <citation type="submission" date="2010-10" db="EMBL/GenBank/DDBJ databases">
        <authorList>
            <consortium name="The Broad Institute Genome Sequencing Platform"/>
            <person name="Ward D."/>
            <person name="Earl A."/>
            <person name="Feldgarden M."/>
            <person name="Young S.K."/>
            <person name="Gargeya S."/>
            <person name="Zeng Q."/>
            <person name="Alvarado L."/>
            <person name="Berlin A."/>
            <person name="Bochicchio J."/>
            <person name="Chapman S.B."/>
            <person name="Chen Z."/>
            <person name="Freedman E."/>
            <person name="Gellesch M."/>
            <person name="Goldberg J."/>
            <person name="Griggs A."/>
            <person name="Gujja S."/>
            <person name="Heilman E."/>
            <person name="Heiman D."/>
            <person name="Howarth C."/>
            <person name="Mehta T."/>
            <person name="Neiman D."/>
            <person name="Pearson M."/>
            <person name="Roberts A."/>
            <person name="Saif S."/>
            <person name="Shea T."/>
            <person name="Shenoy N."/>
            <person name="Sisk P."/>
            <person name="Stolte C."/>
            <person name="Sykes S."/>
            <person name="White J."/>
            <person name="Yandava C."/>
            <person name="Allen-Vercoe E."/>
            <person name="Sibley C."/>
            <person name="Ambrose C.E."/>
            <person name="Strauss J."/>
            <person name="Daigneault M."/>
            <person name="Haas B."/>
            <person name="Nusbaum C."/>
            <person name="Birren B."/>
        </authorList>
    </citation>
    <scope>NUCLEOTIDE SEQUENCE [LARGE SCALE GENOMIC DNA]</scope>
    <source>
        <strain evidence="9 10">3_1_6</strain>
    </source>
</reference>
<dbReference type="PANTHER" id="PTHR45711:SF6">
    <property type="entry name" value="CHLORIDE CHANNEL PROTEIN"/>
    <property type="match status" value="1"/>
</dbReference>
<evidence type="ECO:0000313" key="10">
    <source>
        <dbReference type="Proteomes" id="UP000006034"/>
    </source>
</evidence>
<keyword evidence="10" id="KW-1185">Reference proteome</keyword>
<feature type="transmembrane region" description="Helical" evidence="8">
    <location>
        <begin position="270"/>
        <end position="290"/>
    </location>
</feature>
<dbReference type="OrthoDB" id="9767361at2"/>
<evidence type="ECO:0000256" key="2">
    <source>
        <dbReference type="ARBA" id="ARBA00022448"/>
    </source>
</evidence>
<dbReference type="EMBL" id="ADCP02000001">
    <property type="protein sequence ID" value="EFV43574.1"/>
    <property type="molecule type" value="Genomic_DNA"/>
</dbReference>
<keyword evidence="6 8" id="KW-0472">Membrane</keyword>
<organism evidence="9 10">
    <name type="scientific">Bilophila wadsworthia (strain 3_1_6)</name>
    <dbReference type="NCBI Taxonomy" id="563192"/>
    <lineage>
        <taxon>Bacteria</taxon>
        <taxon>Pseudomonadati</taxon>
        <taxon>Thermodesulfobacteriota</taxon>
        <taxon>Desulfovibrionia</taxon>
        <taxon>Desulfovibrionales</taxon>
        <taxon>Desulfovibrionaceae</taxon>
        <taxon>Bilophila</taxon>
    </lineage>
</organism>
<dbReference type="Proteomes" id="UP000006034">
    <property type="component" value="Unassembled WGS sequence"/>
</dbReference>
<evidence type="ECO:0000256" key="7">
    <source>
        <dbReference type="ARBA" id="ARBA00023214"/>
    </source>
</evidence>